<dbReference type="InterPro" id="IPR002559">
    <property type="entry name" value="Transposase_11"/>
</dbReference>
<reference evidence="2 3" key="1">
    <citation type="submission" date="2020-10" db="EMBL/GenBank/DDBJ databases">
        <authorList>
            <person name="Castelo-Branco R."/>
            <person name="Eusebio N."/>
            <person name="Adriana R."/>
            <person name="Vieira A."/>
            <person name="Brugerolle De Fraissinette N."/>
            <person name="Rezende De Castro R."/>
            <person name="Schneider M.P."/>
            <person name="Vasconcelos V."/>
            <person name="Leao P.N."/>
        </authorList>
    </citation>
    <scope>NUCLEOTIDE SEQUENCE [LARGE SCALE GENOMIC DNA]</scope>
    <source>
        <strain evidence="2 3">LEGE 00250</strain>
    </source>
</reference>
<dbReference type="InterPro" id="IPR047768">
    <property type="entry name" value="Tn5p-like"/>
</dbReference>
<protein>
    <submittedName>
        <fullName evidence="2">IS4 family transposase</fullName>
    </submittedName>
</protein>
<dbReference type="Pfam" id="PF01609">
    <property type="entry name" value="DDE_Tnp_1"/>
    <property type="match status" value="1"/>
</dbReference>
<dbReference type="SUPFAM" id="SSF53098">
    <property type="entry name" value="Ribonuclease H-like"/>
    <property type="match status" value="1"/>
</dbReference>
<comment type="caution">
    <text evidence="2">The sequence shown here is derived from an EMBL/GenBank/DDBJ whole genome shotgun (WGS) entry which is preliminary data.</text>
</comment>
<dbReference type="RefSeq" id="WP_193944484.1">
    <property type="nucleotide sequence ID" value="NZ_JADEWB010000377.1"/>
</dbReference>
<gene>
    <name evidence="2" type="ORF">IQ227_26165</name>
</gene>
<dbReference type="PANTHER" id="PTHR37319:SF1">
    <property type="entry name" value="TRANSPOSASE TN5 DIMERISATION DOMAIN-CONTAINING PROTEIN"/>
    <property type="match status" value="1"/>
</dbReference>
<evidence type="ECO:0000313" key="2">
    <source>
        <dbReference type="EMBL" id="MBE9239393.1"/>
    </source>
</evidence>
<keyword evidence="3" id="KW-1185">Reference proteome</keyword>
<dbReference type="PANTHER" id="PTHR37319">
    <property type="entry name" value="TRANSPOSASE"/>
    <property type="match status" value="1"/>
</dbReference>
<dbReference type="InterPro" id="IPR047658">
    <property type="entry name" value="IS4-like_transpos"/>
</dbReference>
<feature type="domain" description="Transposase IS4-like" evidence="1">
    <location>
        <begin position="107"/>
        <end position="300"/>
    </location>
</feature>
<dbReference type="InterPro" id="IPR012337">
    <property type="entry name" value="RNaseH-like_sf"/>
</dbReference>
<organism evidence="2 3">
    <name type="scientific">Sphaerospermopsis aphanizomenoides LEGE 00250</name>
    <dbReference type="NCBI Taxonomy" id="2777972"/>
    <lineage>
        <taxon>Bacteria</taxon>
        <taxon>Bacillati</taxon>
        <taxon>Cyanobacteriota</taxon>
        <taxon>Cyanophyceae</taxon>
        <taxon>Nostocales</taxon>
        <taxon>Aphanizomenonaceae</taxon>
        <taxon>Sphaerospermopsis</taxon>
        <taxon>Sphaerospermopsis aphanizomenoides</taxon>
    </lineage>
</organism>
<accession>A0ABR9VLL4</accession>
<evidence type="ECO:0000259" key="1">
    <source>
        <dbReference type="Pfam" id="PF01609"/>
    </source>
</evidence>
<evidence type="ECO:0000313" key="3">
    <source>
        <dbReference type="Proteomes" id="UP000606776"/>
    </source>
</evidence>
<name>A0ABR9VLL4_9CYAN</name>
<dbReference type="EMBL" id="JADEWB010000377">
    <property type="protein sequence ID" value="MBE9239393.1"/>
    <property type="molecule type" value="Genomic_DNA"/>
</dbReference>
<proteinExistence type="predicted"/>
<dbReference type="Proteomes" id="UP000606776">
    <property type="component" value="Unassembled WGS sequence"/>
</dbReference>
<sequence>MINELYQKVLEKELGRARYLLLLIMVGTLQIVKEAKLEILAEALPLPILFDSRKRKLRRFLKLEILNIEKIWFLCLKEMLKEEERFSSKGLVYIAIDRTSWGAINILMVSIVYDKRAIPIYWEILKKKGSSNLPEQQQVLEKVFPLLSDYKIVVLGDREFCSVSLGKWLQEKGVYFCLRQKQSTNVKVKDEVYQEMRELGLTPGTKLFLNDVNITKEKGFGEFNLACKWKKTYRGFKTKEPWYILTNFGDLETAIIAYQKRFDIEEMFRDFKSGGYNLEGSKLAPQHLSKLIIIIAIAYTSATIQGKKIKDKGIQKYVTRPEKRYKGQRRHSSFYVGQHLYYWIGLHQMFQKSVEELMQFSRYRLKDYIKGQRAMEQALSTF</sequence>
<dbReference type="NCBIfam" id="NF033591">
    <property type="entry name" value="transpos_IS4_2"/>
    <property type="match status" value="1"/>
</dbReference>